<dbReference type="RefSeq" id="WP_378111561.1">
    <property type="nucleotide sequence ID" value="NZ_JBHSNC010000027.1"/>
</dbReference>
<name>A0ABW0QXF3_9BACL</name>
<dbReference type="Proteomes" id="UP001596108">
    <property type="component" value="Unassembled WGS sequence"/>
</dbReference>
<sequence length="47" mass="5128">MDNLFWQEIGAQRGDANYEVVDIADYGLPFYGTTDGKEPGIAAFLAS</sequence>
<accession>A0ABW0QXF3</accession>
<comment type="caution">
    <text evidence="1">The sequence shown here is derived from an EMBL/GenBank/DDBJ whole genome shotgun (WGS) entry which is preliminary data.</text>
</comment>
<gene>
    <name evidence="1" type="ORF">ACFPQ4_09405</name>
</gene>
<dbReference type="EMBL" id="JBHSNC010000027">
    <property type="protein sequence ID" value="MFC5529664.1"/>
    <property type="molecule type" value="Genomic_DNA"/>
</dbReference>
<keyword evidence="2" id="KW-1185">Reference proteome</keyword>
<protein>
    <submittedName>
        <fullName evidence="1">Uncharacterized protein</fullName>
    </submittedName>
</protein>
<proteinExistence type="predicted"/>
<reference evidence="2" key="1">
    <citation type="journal article" date="2019" name="Int. J. Syst. Evol. Microbiol.">
        <title>The Global Catalogue of Microorganisms (GCM) 10K type strain sequencing project: providing services to taxonomists for standard genome sequencing and annotation.</title>
        <authorList>
            <consortium name="The Broad Institute Genomics Platform"/>
            <consortium name="The Broad Institute Genome Sequencing Center for Infectious Disease"/>
            <person name="Wu L."/>
            <person name="Ma J."/>
        </authorList>
    </citation>
    <scope>NUCLEOTIDE SEQUENCE [LARGE SCALE GENOMIC DNA]</scope>
    <source>
        <strain evidence="2">CGMCC 1.18578</strain>
    </source>
</reference>
<evidence type="ECO:0000313" key="1">
    <source>
        <dbReference type="EMBL" id="MFC5529664.1"/>
    </source>
</evidence>
<organism evidence="1 2">
    <name type="scientific">Cohnella yongneupensis</name>
    <dbReference type="NCBI Taxonomy" id="425006"/>
    <lineage>
        <taxon>Bacteria</taxon>
        <taxon>Bacillati</taxon>
        <taxon>Bacillota</taxon>
        <taxon>Bacilli</taxon>
        <taxon>Bacillales</taxon>
        <taxon>Paenibacillaceae</taxon>
        <taxon>Cohnella</taxon>
    </lineage>
</organism>
<evidence type="ECO:0000313" key="2">
    <source>
        <dbReference type="Proteomes" id="UP001596108"/>
    </source>
</evidence>